<organism evidence="1 2">
    <name type="scientific">Halorhabdus tiamatea SARL4B</name>
    <dbReference type="NCBI Taxonomy" id="1033806"/>
    <lineage>
        <taxon>Archaea</taxon>
        <taxon>Methanobacteriati</taxon>
        <taxon>Methanobacteriota</taxon>
        <taxon>Stenosarchaea group</taxon>
        <taxon>Halobacteria</taxon>
        <taxon>Halobacteriales</taxon>
        <taxon>Haloarculaceae</taxon>
        <taxon>Halorhabdus</taxon>
    </lineage>
</organism>
<dbReference type="InterPro" id="IPR036850">
    <property type="entry name" value="NDK-like_dom_sf"/>
</dbReference>
<proteinExistence type="predicted"/>
<name>F7PGP9_9EURY</name>
<sequence length="51" mass="5690">MSADEETIRGDLGDDSYEAADQEGRALQDLVHASEPDIAEGELRLWFPEQL</sequence>
<evidence type="ECO:0000313" key="1">
    <source>
        <dbReference type="EMBL" id="CCQ33875.1"/>
    </source>
</evidence>
<evidence type="ECO:0000313" key="2">
    <source>
        <dbReference type="Proteomes" id="UP000015381"/>
    </source>
</evidence>
<keyword evidence="2" id="KW-1185">Reference proteome</keyword>
<protein>
    <submittedName>
        <fullName evidence="1">Uncharacterized protein</fullName>
    </submittedName>
</protein>
<dbReference type="HOGENOM" id="CLU_3094025_0_0_2"/>
<reference evidence="1 2" key="1">
    <citation type="journal article" date="2014" name="Environ. Microbiol.">
        <title>Halorhabdus tiamatea: proteogenomics and glycosidase activity measurements identify the first cultivated euryarchaeon from a deep-sea anoxic brine lake as potential polysaccharide degrader.</title>
        <authorList>
            <person name="Werner J."/>
            <person name="Ferrer M."/>
            <person name="Michel G."/>
            <person name="Mann A.J."/>
            <person name="Huang S."/>
            <person name="Juarez S."/>
            <person name="Ciordia S."/>
            <person name="Albar J.P."/>
            <person name="Alcaide M."/>
            <person name="La Cono V."/>
            <person name="Yakimov M.M."/>
            <person name="Antunes A."/>
            <person name="Taborda M."/>
            <person name="Da Costa M.S."/>
            <person name="Amann R.I."/>
            <person name="Gloeckner F.O."/>
            <person name="Golyshina O.V."/>
            <person name="Golyshin P.N."/>
            <person name="Teeling H."/>
        </authorList>
    </citation>
    <scope>NUCLEOTIDE SEQUENCE [LARGE SCALE GENOMIC DNA]</scope>
    <source>
        <strain evidence="2">SARL4B</strain>
    </source>
</reference>
<dbReference type="KEGG" id="hti:HTIA_1751"/>
<dbReference type="EMBL" id="HF571520">
    <property type="protein sequence ID" value="CCQ33875.1"/>
    <property type="molecule type" value="Genomic_DNA"/>
</dbReference>
<gene>
    <name evidence="1" type="ORF">HTIA_1751</name>
</gene>
<dbReference type="Proteomes" id="UP000015381">
    <property type="component" value="Chromosome I"/>
</dbReference>
<dbReference type="SUPFAM" id="SSF54919">
    <property type="entry name" value="Nucleoside diphosphate kinase, NDK"/>
    <property type="match status" value="1"/>
</dbReference>
<dbReference type="Gene3D" id="3.30.70.141">
    <property type="entry name" value="Nucleoside diphosphate kinase-like domain"/>
    <property type="match status" value="1"/>
</dbReference>
<accession>F7PGP9</accession>
<dbReference type="AlphaFoldDB" id="F7PGP9"/>